<dbReference type="InterPro" id="IPR010970">
    <property type="entry name" value="Cys_dSase_SufS"/>
</dbReference>
<evidence type="ECO:0000256" key="3">
    <source>
        <dbReference type="ARBA" id="ARBA00012239"/>
    </source>
</evidence>
<evidence type="ECO:0000256" key="2">
    <source>
        <dbReference type="ARBA" id="ARBA00010447"/>
    </source>
</evidence>
<dbReference type="GO" id="GO:0006534">
    <property type="term" value="P:cysteine metabolic process"/>
    <property type="evidence" value="ECO:0007669"/>
    <property type="project" value="InterPro"/>
</dbReference>
<dbReference type="Gene3D" id="3.40.640.10">
    <property type="entry name" value="Type I PLP-dependent aspartate aminotransferase-like (Major domain)"/>
    <property type="match status" value="1"/>
</dbReference>
<dbReference type="GO" id="GO:0030170">
    <property type="term" value="F:pyridoxal phosphate binding"/>
    <property type="evidence" value="ECO:0007669"/>
    <property type="project" value="InterPro"/>
</dbReference>
<keyword evidence="5" id="KW-0663">Pyridoxal phosphate</keyword>
<dbReference type="EMBL" id="MHIL01000026">
    <property type="protein sequence ID" value="OGY50937.1"/>
    <property type="molecule type" value="Genomic_DNA"/>
</dbReference>
<evidence type="ECO:0000313" key="8">
    <source>
        <dbReference type="EMBL" id="OGY50937.1"/>
    </source>
</evidence>
<accession>A0A1G1YHJ4</accession>
<feature type="domain" description="Aminotransferase class V" evidence="7">
    <location>
        <begin position="23"/>
        <end position="407"/>
    </location>
</feature>
<evidence type="ECO:0000313" key="9">
    <source>
        <dbReference type="Proteomes" id="UP000177310"/>
    </source>
</evidence>
<name>A0A1G1YHJ4_9BACT</name>
<dbReference type="Pfam" id="PF00266">
    <property type="entry name" value="Aminotran_5"/>
    <property type="match status" value="1"/>
</dbReference>
<evidence type="ECO:0000256" key="5">
    <source>
        <dbReference type="ARBA" id="ARBA00022898"/>
    </source>
</evidence>
<dbReference type="SUPFAM" id="SSF53383">
    <property type="entry name" value="PLP-dependent transferases"/>
    <property type="match status" value="1"/>
</dbReference>
<dbReference type="PANTHER" id="PTHR43586:SF8">
    <property type="entry name" value="CYSTEINE DESULFURASE 1, CHLOROPLASTIC"/>
    <property type="match status" value="1"/>
</dbReference>
<dbReference type="EC" id="2.8.1.7" evidence="3"/>
<sequence>MSIGTKTDFPIFRRAGTPARPLVYLDSAATSQKPRSVIAAEQRWYERQNANINRGAYRLAEAATLSFEAVRQKVARFIKAPSAKNIVFTKGTTESINLVTAAWARQNLKPGDVILLTRMEHHSNIVPWQLLAKEKKLSLRFWPIDQRGALTDEQPDQLFRGVRLLAITHISNVLGTINPLEKIIKQAHRHGAAVLVDAAQSAPHLLLNVRRLKPDFLAFSGHKLLGPTGIGILYVDQKRYSEMRPYQSGGDMVVDVTQRHATFKPAPHRFEAGTQPLAQVAALGAAVDYLTELGMGRIRRYEQQLTRYAYRRLAALPAVTVYGPTGDHLGSARGRPKGSRNGDRGPLISFNVQGIHAHDLATWLDRSNVAIRAGHHCARPLHQRLGVAATARISFSVYNNRRDVDRFITALKQIILAWQRSTHIR</sequence>
<evidence type="ECO:0000259" key="7">
    <source>
        <dbReference type="Pfam" id="PF00266"/>
    </source>
</evidence>
<dbReference type="STRING" id="1797542.A3J59_00320"/>
<comment type="similarity">
    <text evidence="2">Belongs to the class-V pyridoxal-phosphate-dependent aminotransferase family. Csd subfamily.</text>
</comment>
<dbReference type="GO" id="GO:0031071">
    <property type="term" value="F:cysteine desulfurase activity"/>
    <property type="evidence" value="ECO:0007669"/>
    <property type="project" value="UniProtKB-EC"/>
</dbReference>
<dbReference type="Proteomes" id="UP000177310">
    <property type="component" value="Unassembled WGS sequence"/>
</dbReference>
<dbReference type="InterPro" id="IPR015422">
    <property type="entry name" value="PyrdxlP-dep_Trfase_small"/>
</dbReference>
<dbReference type="PANTHER" id="PTHR43586">
    <property type="entry name" value="CYSTEINE DESULFURASE"/>
    <property type="match status" value="1"/>
</dbReference>
<comment type="caution">
    <text evidence="8">The sequence shown here is derived from an EMBL/GenBank/DDBJ whole genome shotgun (WGS) entry which is preliminary data.</text>
</comment>
<evidence type="ECO:0000256" key="4">
    <source>
        <dbReference type="ARBA" id="ARBA00022679"/>
    </source>
</evidence>
<dbReference type="InterPro" id="IPR015424">
    <property type="entry name" value="PyrdxlP-dep_Trfase"/>
</dbReference>
<gene>
    <name evidence="8" type="ORF">A3J59_00320</name>
</gene>
<evidence type="ECO:0000256" key="1">
    <source>
        <dbReference type="ARBA" id="ARBA00001933"/>
    </source>
</evidence>
<keyword evidence="4" id="KW-0808">Transferase</keyword>
<dbReference type="AlphaFoldDB" id="A0A1G1YHJ4"/>
<reference evidence="8 9" key="1">
    <citation type="journal article" date="2016" name="Nat. Commun.">
        <title>Thousands of microbial genomes shed light on interconnected biogeochemical processes in an aquifer system.</title>
        <authorList>
            <person name="Anantharaman K."/>
            <person name="Brown C.T."/>
            <person name="Hug L.A."/>
            <person name="Sharon I."/>
            <person name="Castelle C.J."/>
            <person name="Probst A.J."/>
            <person name="Thomas B.C."/>
            <person name="Singh A."/>
            <person name="Wilkins M.J."/>
            <person name="Karaoz U."/>
            <person name="Brodie E.L."/>
            <person name="Williams K.H."/>
            <person name="Hubbard S.S."/>
            <person name="Banfield J.F."/>
        </authorList>
    </citation>
    <scope>NUCLEOTIDE SEQUENCE [LARGE SCALE GENOMIC DNA]</scope>
</reference>
<evidence type="ECO:0000256" key="6">
    <source>
        <dbReference type="ARBA" id="ARBA00050776"/>
    </source>
</evidence>
<comment type="catalytic activity">
    <reaction evidence="6">
        <text>(sulfur carrier)-H + L-cysteine = (sulfur carrier)-SH + L-alanine</text>
        <dbReference type="Rhea" id="RHEA:43892"/>
        <dbReference type="Rhea" id="RHEA-COMP:14737"/>
        <dbReference type="Rhea" id="RHEA-COMP:14739"/>
        <dbReference type="ChEBI" id="CHEBI:29917"/>
        <dbReference type="ChEBI" id="CHEBI:35235"/>
        <dbReference type="ChEBI" id="CHEBI:57972"/>
        <dbReference type="ChEBI" id="CHEBI:64428"/>
        <dbReference type="EC" id="2.8.1.7"/>
    </reaction>
</comment>
<dbReference type="Gene3D" id="3.90.1150.10">
    <property type="entry name" value="Aspartate Aminotransferase, domain 1"/>
    <property type="match status" value="1"/>
</dbReference>
<dbReference type="CDD" id="cd06453">
    <property type="entry name" value="SufS_like"/>
    <property type="match status" value="1"/>
</dbReference>
<protein>
    <recommendedName>
        <fullName evidence="3">cysteine desulfurase</fullName>
        <ecNumber evidence="3">2.8.1.7</ecNumber>
    </recommendedName>
</protein>
<organism evidence="8 9">
    <name type="scientific">Candidatus Buchananbacteria bacterium RIFCSPHIGHO2_02_FULL_56_16</name>
    <dbReference type="NCBI Taxonomy" id="1797542"/>
    <lineage>
        <taxon>Bacteria</taxon>
        <taxon>Candidatus Buchananiibacteriota</taxon>
    </lineage>
</organism>
<proteinExistence type="inferred from homology"/>
<dbReference type="InterPro" id="IPR015421">
    <property type="entry name" value="PyrdxlP-dep_Trfase_major"/>
</dbReference>
<dbReference type="NCBIfam" id="TIGR01979">
    <property type="entry name" value="sufS"/>
    <property type="match status" value="1"/>
</dbReference>
<dbReference type="InterPro" id="IPR000192">
    <property type="entry name" value="Aminotrans_V_dom"/>
</dbReference>
<comment type="cofactor">
    <cofactor evidence="1">
        <name>pyridoxal 5'-phosphate</name>
        <dbReference type="ChEBI" id="CHEBI:597326"/>
    </cofactor>
</comment>